<organism evidence="1 2">
    <name type="scientific">Pyronema omphalodes (strain CBS 100304)</name>
    <name type="common">Pyronema confluens</name>
    <dbReference type="NCBI Taxonomy" id="1076935"/>
    <lineage>
        <taxon>Eukaryota</taxon>
        <taxon>Fungi</taxon>
        <taxon>Dikarya</taxon>
        <taxon>Ascomycota</taxon>
        <taxon>Pezizomycotina</taxon>
        <taxon>Pezizomycetes</taxon>
        <taxon>Pezizales</taxon>
        <taxon>Pyronemataceae</taxon>
        <taxon>Pyronema</taxon>
    </lineage>
</organism>
<dbReference type="AlphaFoldDB" id="U4LM24"/>
<name>U4LM24_PYROM</name>
<protein>
    <submittedName>
        <fullName evidence="1">Uncharacterized protein</fullName>
    </submittedName>
</protein>
<evidence type="ECO:0000313" key="1">
    <source>
        <dbReference type="EMBL" id="CCX33194.1"/>
    </source>
</evidence>
<dbReference type="EMBL" id="HF936032">
    <property type="protein sequence ID" value="CCX33194.1"/>
    <property type="molecule type" value="Genomic_DNA"/>
</dbReference>
<dbReference type="Proteomes" id="UP000018144">
    <property type="component" value="Unassembled WGS sequence"/>
</dbReference>
<sequence length="107" mass="12527">MHNPIISRSQSVTVQHFLSIRNSILIFYRQVASQTAFPIYRSPLLASTRTTTHEQHKWEEHSSTVQITREVSTKEKKPVEKKGAYFTQEYLGRWLKYEANNRTTEAS</sequence>
<proteinExistence type="predicted"/>
<accession>U4LM24</accession>
<keyword evidence="2" id="KW-1185">Reference proteome</keyword>
<gene>
    <name evidence="1" type="ORF">PCON_14234</name>
</gene>
<reference evidence="1 2" key="1">
    <citation type="journal article" date="2013" name="PLoS Genet.">
        <title>The genome and development-dependent transcriptomes of Pyronema confluens: a window into fungal evolution.</title>
        <authorList>
            <person name="Traeger S."/>
            <person name="Altegoer F."/>
            <person name="Freitag M."/>
            <person name="Gabaldon T."/>
            <person name="Kempken F."/>
            <person name="Kumar A."/>
            <person name="Marcet-Houben M."/>
            <person name="Poggeler S."/>
            <person name="Stajich J.E."/>
            <person name="Nowrousian M."/>
        </authorList>
    </citation>
    <scope>NUCLEOTIDE SEQUENCE [LARGE SCALE GENOMIC DNA]</scope>
    <source>
        <strain evidence="2">CBS 100304</strain>
        <tissue evidence="1">Vegetative mycelium</tissue>
    </source>
</reference>
<evidence type="ECO:0000313" key="2">
    <source>
        <dbReference type="Proteomes" id="UP000018144"/>
    </source>
</evidence>